<dbReference type="PROSITE" id="PS50181">
    <property type="entry name" value="FBOX"/>
    <property type="match status" value="1"/>
</dbReference>
<evidence type="ECO:0000313" key="2">
    <source>
        <dbReference type="EMBL" id="KAK8008187.1"/>
    </source>
</evidence>
<dbReference type="Proteomes" id="UP001396898">
    <property type="component" value="Unassembled WGS sequence"/>
</dbReference>
<dbReference type="EMBL" id="JAQQWI010000016">
    <property type="protein sequence ID" value="KAK8008187.1"/>
    <property type="molecule type" value="Genomic_DNA"/>
</dbReference>
<dbReference type="InterPro" id="IPR036047">
    <property type="entry name" value="F-box-like_dom_sf"/>
</dbReference>
<name>A0ABR1RC41_9PEZI</name>
<keyword evidence="3" id="KW-1185">Reference proteome</keyword>
<dbReference type="Pfam" id="PF00646">
    <property type="entry name" value="F-box"/>
    <property type="match status" value="1"/>
</dbReference>
<comment type="caution">
    <text evidence="2">The sequence shown here is derived from an EMBL/GenBank/DDBJ whole genome shotgun (WGS) entry which is preliminary data.</text>
</comment>
<evidence type="ECO:0000313" key="3">
    <source>
        <dbReference type="Proteomes" id="UP001396898"/>
    </source>
</evidence>
<sequence length="240" mass="27193">MAVTQRNQLGRLGVLPDELLLVITDYLDCADQFKLMLTCHKLYLFLEKDLEKVPDKHGNNRYLYKLLRTGDLTKISAASLGTPASALFTLEGDMLKKYQLRARREVETRMKQLNEPPGGGLSGCLRLAKSGLMVALDHEQWATAAYLLRRDGGRVGFLGTREFYWPVPVYGAAGNLLTPLTPVYPDPERDPYTRDTWKPPLWERFTRTHWRGRLAEGGDAKDIAALLEFIDDKLRQQAGT</sequence>
<dbReference type="SUPFAM" id="SSF81383">
    <property type="entry name" value="F-box domain"/>
    <property type="match status" value="1"/>
</dbReference>
<reference evidence="2 3" key="1">
    <citation type="submission" date="2023-01" db="EMBL/GenBank/DDBJ databases">
        <title>Analysis of 21 Apiospora genomes using comparative genomics revels a genus with tremendous synthesis potential of carbohydrate active enzymes and secondary metabolites.</title>
        <authorList>
            <person name="Sorensen T."/>
        </authorList>
    </citation>
    <scope>NUCLEOTIDE SEQUENCE [LARGE SCALE GENOMIC DNA]</scope>
    <source>
        <strain evidence="2 3">CBS 20057</strain>
    </source>
</reference>
<dbReference type="InterPro" id="IPR001810">
    <property type="entry name" value="F-box_dom"/>
</dbReference>
<accession>A0ABR1RC41</accession>
<feature type="domain" description="F-box" evidence="1">
    <location>
        <begin position="9"/>
        <end position="66"/>
    </location>
</feature>
<organism evidence="2 3">
    <name type="scientific">Apiospora marii</name>
    <dbReference type="NCBI Taxonomy" id="335849"/>
    <lineage>
        <taxon>Eukaryota</taxon>
        <taxon>Fungi</taxon>
        <taxon>Dikarya</taxon>
        <taxon>Ascomycota</taxon>
        <taxon>Pezizomycotina</taxon>
        <taxon>Sordariomycetes</taxon>
        <taxon>Xylariomycetidae</taxon>
        <taxon>Amphisphaeriales</taxon>
        <taxon>Apiosporaceae</taxon>
        <taxon>Apiospora</taxon>
    </lineage>
</organism>
<gene>
    <name evidence="2" type="ORF">PG991_010738</name>
</gene>
<protein>
    <recommendedName>
        <fullName evidence="1">F-box domain-containing protein</fullName>
    </recommendedName>
</protein>
<proteinExistence type="predicted"/>
<evidence type="ECO:0000259" key="1">
    <source>
        <dbReference type="PROSITE" id="PS50181"/>
    </source>
</evidence>